<comment type="caution">
    <text evidence="12">The sequence shown here is derived from an EMBL/GenBank/DDBJ whole genome shotgun (WGS) entry which is preliminary data.</text>
</comment>
<evidence type="ECO:0000256" key="1">
    <source>
        <dbReference type="ARBA" id="ARBA00002197"/>
    </source>
</evidence>
<evidence type="ECO:0000256" key="2">
    <source>
        <dbReference type="ARBA" id="ARBA00005049"/>
    </source>
</evidence>
<name>A0A401UJN7_9CLOT</name>
<reference evidence="12 13" key="1">
    <citation type="submission" date="2018-11" db="EMBL/GenBank/DDBJ databases">
        <title>Genome sequencing and assembly of Clostridium tagluense strain A121.</title>
        <authorList>
            <person name="Murakami T."/>
            <person name="Segawa T."/>
            <person name="Shcherbakova V.A."/>
            <person name="Mori H."/>
            <person name="Yoshimura Y."/>
        </authorList>
    </citation>
    <scope>NUCLEOTIDE SEQUENCE [LARGE SCALE GENOMIC DNA]</scope>
    <source>
        <strain evidence="12 13">A121</strain>
    </source>
</reference>
<dbReference type="InterPro" id="IPR036087">
    <property type="entry name" value="Nict_dMeBzImd_PRibTrfase_sf"/>
</dbReference>
<dbReference type="RefSeq" id="WP_124999497.1">
    <property type="nucleotide sequence ID" value="NZ_BHYK01000006.1"/>
</dbReference>
<dbReference type="CDD" id="cd02439">
    <property type="entry name" value="DMB-PRT_CobT"/>
    <property type="match status" value="1"/>
</dbReference>
<keyword evidence="6 11" id="KW-0169">Cobalamin biosynthesis</keyword>
<proteinExistence type="inferred from homology"/>
<comment type="pathway">
    <text evidence="2 11">Nucleoside biosynthesis; alpha-ribazole biosynthesis; alpha-ribazole from 5,6-dimethylbenzimidazole: step 1/2.</text>
</comment>
<evidence type="ECO:0000256" key="4">
    <source>
        <dbReference type="ARBA" id="ARBA00011991"/>
    </source>
</evidence>
<comment type="similarity">
    <text evidence="3 11">Belongs to the CobT family.</text>
</comment>
<evidence type="ECO:0000256" key="3">
    <source>
        <dbReference type="ARBA" id="ARBA00007110"/>
    </source>
</evidence>
<evidence type="ECO:0000256" key="7">
    <source>
        <dbReference type="ARBA" id="ARBA00022676"/>
    </source>
</evidence>
<comment type="catalytic activity">
    <reaction evidence="10 11">
        <text>5,6-dimethylbenzimidazole + nicotinate beta-D-ribonucleotide = alpha-ribazole 5'-phosphate + nicotinate + H(+)</text>
        <dbReference type="Rhea" id="RHEA:11196"/>
        <dbReference type="ChEBI" id="CHEBI:15378"/>
        <dbReference type="ChEBI" id="CHEBI:15890"/>
        <dbReference type="ChEBI" id="CHEBI:32544"/>
        <dbReference type="ChEBI" id="CHEBI:57502"/>
        <dbReference type="ChEBI" id="CHEBI:57918"/>
        <dbReference type="EC" id="2.4.2.21"/>
    </reaction>
</comment>
<dbReference type="Gene3D" id="1.10.1610.10">
    <property type="match status" value="1"/>
</dbReference>
<keyword evidence="8 11" id="KW-0808">Transferase</keyword>
<sequence>MEILKNTLQCIKPANIEAMKKAWERLDSLTKPIGSLGEIENIIAKMAGITGEIHNKINKKNVVIMCGDNGVVEEGVSNCPKSVTATVTNNFTKKITGVYVLSKFVGSDITVVDVGVDADFNNPKIVNRKIAYGTMNMIKGPAMTKEQTIKAIEIGIETIDDLALKGYDLFGTGEMGVGNTATSAAILSVLSGLDVEMSVGKGSGITEQQFTNKKRVVKKAIEVNKPDKNDVIDVLSKVGGFDIAALCGCFLSAAKNRVPIVIDGFIASAAALCAYKLNPLVKEYIFASHLSAEPGAAFIMKEIGLAPMLNLNMRLGEGSGCPLAFNIIEAALFTMDNMGTFEEATLDSKKYIDIRDNTMGHDLGEKL</sequence>
<evidence type="ECO:0000256" key="10">
    <source>
        <dbReference type="ARBA" id="ARBA00047340"/>
    </source>
</evidence>
<keyword evidence="7 11" id="KW-0328">Glycosyltransferase</keyword>
<organism evidence="12 13">
    <name type="scientific">Clostridium tagluense</name>
    <dbReference type="NCBI Taxonomy" id="360422"/>
    <lineage>
        <taxon>Bacteria</taxon>
        <taxon>Bacillati</taxon>
        <taxon>Bacillota</taxon>
        <taxon>Clostridia</taxon>
        <taxon>Eubacteriales</taxon>
        <taxon>Clostridiaceae</taxon>
        <taxon>Clostridium</taxon>
    </lineage>
</organism>
<dbReference type="OrthoDB" id="9781491at2"/>
<evidence type="ECO:0000256" key="11">
    <source>
        <dbReference type="HAMAP-Rule" id="MF_00230"/>
    </source>
</evidence>
<dbReference type="PANTHER" id="PTHR43463">
    <property type="entry name" value="NICOTINATE-NUCLEOTIDE--DIMETHYLBENZIMIDAZOLE PHOSPHORIBOSYLTRANSFERASE"/>
    <property type="match status" value="1"/>
</dbReference>
<evidence type="ECO:0000256" key="9">
    <source>
        <dbReference type="ARBA" id="ARBA00030686"/>
    </source>
</evidence>
<dbReference type="UniPathway" id="UPA00061">
    <property type="reaction ID" value="UER00516"/>
</dbReference>
<comment type="function">
    <text evidence="1 11">Catalyzes the synthesis of alpha-ribazole-5'-phosphate from nicotinate mononucleotide (NAMN) and 5,6-dimethylbenzimidazole (DMB).</text>
</comment>
<gene>
    <name evidence="11 12" type="primary">cobT</name>
    <name evidence="12" type="ORF">Ctaglu_13890</name>
</gene>
<dbReference type="SUPFAM" id="SSF52733">
    <property type="entry name" value="Nicotinate mononucleotide:5,6-dimethylbenzimidazole phosphoribosyltransferase (CobT)"/>
    <property type="match status" value="1"/>
</dbReference>
<dbReference type="NCBIfam" id="TIGR03160">
    <property type="entry name" value="cobT_DBIPRT"/>
    <property type="match status" value="1"/>
</dbReference>
<accession>A0A401UJN7</accession>
<dbReference type="GO" id="GO:0008939">
    <property type="term" value="F:nicotinate-nucleotide-dimethylbenzimidazole phosphoribosyltransferase activity"/>
    <property type="evidence" value="ECO:0007669"/>
    <property type="project" value="UniProtKB-UniRule"/>
</dbReference>
<dbReference type="AlphaFoldDB" id="A0A401UJN7"/>
<keyword evidence="13" id="KW-1185">Reference proteome</keyword>
<dbReference type="Proteomes" id="UP000287872">
    <property type="component" value="Unassembled WGS sequence"/>
</dbReference>
<dbReference type="PANTHER" id="PTHR43463:SF1">
    <property type="entry name" value="NICOTINATE-NUCLEOTIDE--DIMETHYLBENZIMIDAZOLE PHOSPHORIBOSYLTRANSFERASE"/>
    <property type="match status" value="1"/>
</dbReference>
<dbReference type="FunFam" id="3.40.50.10210:FF:000001">
    <property type="entry name" value="Nicotinate-nucleotide--dimethylbenzimidazole phosphoribosyltransferase"/>
    <property type="match status" value="1"/>
</dbReference>
<dbReference type="Pfam" id="PF02277">
    <property type="entry name" value="DBI_PRT"/>
    <property type="match status" value="1"/>
</dbReference>
<protein>
    <recommendedName>
        <fullName evidence="5 11">Nicotinate-nucleotide--dimethylbenzimidazole phosphoribosyltransferase</fullName>
        <shortName evidence="11">NN:DBI PRT</shortName>
        <ecNumber evidence="4 11">2.4.2.21</ecNumber>
    </recommendedName>
    <alternativeName>
        <fullName evidence="9 11">N(1)-alpha-phosphoribosyltransferase</fullName>
    </alternativeName>
</protein>
<dbReference type="InterPro" id="IPR017846">
    <property type="entry name" value="Nict_dMeBzImd_PRibTrfase_bact"/>
</dbReference>
<dbReference type="EMBL" id="BHYK01000006">
    <property type="protein sequence ID" value="GCD09766.1"/>
    <property type="molecule type" value="Genomic_DNA"/>
</dbReference>
<evidence type="ECO:0000313" key="13">
    <source>
        <dbReference type="Proteomes" id="UP000287872"/>
    </source>
</evidence>
<evidence type="ECO:0000256" key="8">
    <source>
        <dbReference type="ARBA" id="ARBA00022679"/>
    </source>
</evidence>
<dbReference type="GO" id="GO:0009236">
    <property type="term" value="P:cobalamin biosynthetic process"/>
    <property type="evidence" value="ECO:0007669"/>
    <property type="project" value="UniProtKB-UniRule"/>
</dbReference>
<dbReference type="EC" id="2.4.2.21" evidence="4 11"/>
<evidence type="ECO:0000313" key="12">
    <source>
        <dbReference type="EMBL" id="GCD09766.1"/>
    </source>
</evidence>
<dbReference type="InterPro" id="IPR003200">
    <property type="entry name" value="Nict_dMeBzImd_PRibTrfase"/>
</dbReference>
<dbReference type="HAMAP" id="MF_00230">
    <property type="entry name" value="CobT"/>
    <property type="match status" value="1"/>
</dbReference>
<dbReference type="NCBIfam" id="NF000996">
    <property type="entry name" value="PRK00105.1"/>
    <property type="match status" value="1"/>
</dbReference>
<feature type="active site" description="Proton acceptor" evidence="11">
    <location>
        <position position="317"/>
    </location>
</feature>
<dbReference type="InterPro" id="IPR023195">
    <property type="entry name" value="Nict_dMeBzImd_PRibTrfase_N"/>
</dbReference>
<evidence type="ECO:0000256" key="5">
    <source>
        <dbReference type="ARBA" id="ARBA00015486"/>
    </source>
</evidence>
<dbReference type="Gene3D" id="3.40.50.10210">
    <property type="match status" value="1"/>
</dbReference>
<evidence type="ECO:0000256" key="6">
    <source>
        <dbReference type="ARBA" id="ARBA00022573"/>
    </source>
</evidence>